<evidence type="ECO:0000313" key="2">
    <source>
        <dbReference type="EMBL" id="GKV45098.1"/>
    </source>
</evidence>
<proteinExistence type="predicted"/>
<dbReference type="AlphaFoldDB" id="A0AAV5M5J2"/>
<organism evidence="2 3">
    <name type="scientific">Rubroshorea leprosula</name>
    <dbReference type="NCBI Taxonomy" id="152421"/>
    <lineage>
        <taxon>Eukaryota</taxon>
        <taxon>Viridiplantae</taxon>
        <taxon>Streptophyta</taxon>
        <taxon>Embryophyta</taxon>
        <taxon>Tracheophyta</taxon>
        <taxon>Spermatophyta</taxon>
        <taxon>Magnoliopsida</taxon>
        <taxon>eudicotyledons</taxon>
        <taxon>Gunneridae</taxon>
        <taxon>Pentapetalae</taxon>
        <taxon>rosids</taxon>
        <taxon>malvids</taxon>
        <taxon>Malvales</taxon>
        <taxon>Dipterocarpaceae</taxon>
        <taxon>Rubroshorea</taxon>
    </lineage>
</organism>
<dbReference type="PANTHER" id="PTHR36081:SF1">
    <property type="entry name" value="CELL WALL INTEGRITY_STRESS RESPONSE COMPONENT"/>
    <property type="match status" value="1"/>
</dbReference>
<gene>
    <name evidence="2" type="ORF">SLEP1_g52220</name>
</gene>
<dbReference type="PANTHER" id="PTHR36081">
    <property type="entry name" value="CELL WALL INTEGRITY/STRESS RESPONSE COMPONENT"/>
    <property type="match status" value="1"/>
</dbReference>
<keyword evidence="3" id="KW-1185">Reference proteome</keyword>
<name>A0AAV5M5J2_9ROSI</name>
<feature type="compositionally biased region" description="Low complexity" evidence="1">
    <location>
        <begin position="25"/>
        <end position="44"/>
    </location>
</feature>
<accession>A0AAV5M5J2</accession>
<feature type="region of interest" description="Disordered" evidence="1">
    <location>
        <begin position="24"/>
        <end position="44"/>
    </location>
</feature>
<evidence type="ECO:0000256" key="1">
    <source>
        <dbReference type="SAM" id="MobiDB-lite"/>
    </source>
</evidence>
<reference evidence="2 3" key="1">
    <citation type="journal article" date="2021" name="Commun. Biol.">
        <title>The genome of Shorea leprosula (Dipterocarpaceae) highlights the ecological relevance of drought in aseasonal tropical rainforests.</title>
        <authorList>
            <person name="Ng K.K.S."/>
            <person name="Kobayashi M.J."/>
            <person name="Fawcett J.A."/>
            <person name="Hatakeyama M."/>
            <person name="Paape T."/>
            <person name="Ng C.H."/>
            <person name="Ang C.C."/>
            <person name="Tnah L.H."/>
            <person name="Lee C.T."/>
            <person name="Nishiyama T."/>
            <person name="Sese J."/>
            <person name="O'Brien M.J."/>
            <person name="Copetti D."/>
            <person name="Mohd Noor M.I."/>
            <person name="Ong R.C."/>
            <person name="Putra M."/>
            <person name="Sireger I.Z."/>
            <person name="Indrioko S."/>
            <person name="Kosugi Y."/>
            <person name="Izuno A."/>
            <person name="Isagi Y."/>
            <person name="Lee S.L."/>
            <person name="Shimizu K.K."/>
        </authorList>
    </citation>
    <scope>NUCLEOTIDE SEQUENCE [LARGE SCALE GENOMIC DNA]</scope>
    <source>
        <strain evidence="2">214</strain>
    </source>
</reference>
<evidence type="ECO:0000313" key="3">
    <source>
        <dbReference type="Proteomes" id="UP001054252"/>
    </source>
</evidence>
<dbReference type="Proteomes" id="UP001054252">
    <property type="component" value="Unassembled WGS sequence"/>
</dbReference>
<dbReference type="EMBL" id="BPVZ01000190">
    <property type="protein sequence ID" value="GKV45098.1"/>
    <property type="molecule type" value="Genomic_DNA"/>
</dbReference>
<protein>
    <submittedName>
        <fullName evidence="2">Uncharacterized protein</fullName>
    </submittedName>
</protein>
<comment type="caution">
    <text evidence="2">The sequence shown here is derived from an EMBL/GenBank/DDBJ whole genome shotgun (WGS) entry which is preliminary data.</text>
</comment>
<sequence>MAFAHHLVAIPAETSKFAKASVYPFSSSSSSSNESSFPSLSFSSSSFFSKARNLSFFPKIRRIGHKAKVKPQENEISVAADAFTHFKHLLLPITDRNPYLSEGTRQVTFS</sequence>